<accession>A0ABD3A3C2</accession>
<keyword evidence="3" id="KW-1185">Reference proteome</keyword>
<name>A0ABD3A3C2_9GENT</name>
<reference evidence="2 3" key="1">
    <citation type="submission" date="2024-11" db="EMBL/GenBank/DDBJ databases">
        <title>A near-complete genome assembly of Cinchona calisaya.</title>
        <authorList>
            <person name="Lian D.C."/>
            <person name="Zhao X.W."/>
            <person name="Wei L."/>
        </authorList>
    </citation>
    <scope>NUCLEOTIDE SEQUENCE [LARGE SCALE GENOMIC DNA]</scope>
    <source>
        <tissue evidence="2">Nenye</tissue>
    </source>
</reference>
<comment type="caution">
    <text evidence="2">The sequence shown here is derived from an EMBL/GenBank/DDBJ whole genome shotgun (WGS) entry which is preliminary data.</text>
</comment>
<dbReference type="EMBL" id="JBJUIK010000006">
    <property type="protein sequence ID" value="KAL3525698.1"/>
    <property type="molecule type" value="Genomic_DNA"/>
</dbReference>
<organism evidence="2 3">
    <name type="scientific">Cinchona calisaya</name>
    <dbReference type="NCBI Taxonomy" id="153742"/>
    <lineage>
        <taxon>Eukaryota</taxon>
        <taxon>Viridiplantae</taxon>
        <taxon>Streptophyta</taxon>
        <taxon>Embryophyta</taxon>
        <taxon>Tracheophyta</taxon>
        <taxon>Spermatophyta</taxon>
        <taxon>Magnoliopsida</taxon>
        <taxon>eudicotyledons</taxon>
        <taxon>Gunneridae</taxon>
        <taxon>Pentapetalae</taxon>
        <taxon>asterids</taxon>
        <taxon>lamiids</taxon>
        <taxon>Gentianales</taxon>
        <taxon>Rubiaceae</taxon>
        <taxon>Cinchonoideae</taxon>
        <taxon>Cinchoneae</taxon>
        <taxon>Cinchona</taxon>
    </lineage>
</organism>
<sequence>MACYLDMYNQNSNNEQQQHKPLGDQFCSPRISFSSDFIETSTATTTHHSHHPQTVRSSYRDAPVSSDFEFSVSNYSMMSADELFSQGRLLPLKENSPTNRFQKTTTTTLRDELLQVDEDDDNIFSLRPPKSSTRWKGFLGLKKSHIGSRKMDKTEGSKSAFAHEEVKPPQEMPNDGGSSSKMNEDQFRL</sequence>
<dbReference type="AlphaFoldDB" id="A0ABD3A3C2"/>
<feature type="region of interest" description="Disordered" evidence="1">
    <location>
        <begin position="146"/>
        <end position="189"/>
    </location>
</feature>
<dbReference type="PANTHER" id="PTHR31722">
    <property type="entry name" value="OS06G0675200 PROTEIN"/>
    <property type="match status" value="1"/>
</dbReference>
<evidence type="ECO:0000313" key="3">
    <source>
        <dbReference type="Proteomes" id="UP001630127"/>
    </source>
</evidence>
<protein>
    <submittedName>
        <fullName evidence="2">Uncharacterized protein</fullName>
    </submittedName>
</protein>
<feature type="compositionally biased region" description="Basic and acidic residues" evidence="1">
    <location>
        <begin position="149"/>
        <end position="168"/>
    </location>
</feature>
<proteinExistence type="predicted"/>
<gene>
    <name evidence="2" type="ORF">ACH5RR_014070</name>
</gene>
<evidence type="ECO:0000256" key="1">
    <source>
        <dbReference type="SAM" id="MobiDB-lite"/>
    </source>
</evidence>
<evidence type="ECO:0000313" key="2">
    <source>
        <dbReference type="EMBL" id="KAL3525698.1"/>
    </source>
</evidence>
<dbReference type="Proteomes" id="UP001630127">
    <property type="component" value="Unassembled WGS sequence"/>
</dbReference>
<dbReference type="PANTHER" id="PTHR31722:SF62">
    <property type="entry name" value="EMB|CAB62433.1"/>
    <property type="match status" value="1"/>
</dbReference>